<dbReference type="VEuPathDB" id="VectorBase:HLOH_041803"/>
<evidence type="ECO:0000313" key="1">
    <source>
        <dbReference type="EMBL" id="KAH9361582.1"/>
    </source>
</evidence>
<comment type="caution">
    <text evidence="1">The sequence shown here is derived from an EMBL/GenBank/DDBJ whole genome shotgun (WGS) entry which is preliminary data.</text>
</comment>
<dbReference type="Gene3D" id="3.90.320.10">
    <property type="match status" value="1"/>
</dbReference>
<protein>
    <submittedName>
        <fullName evidence="1">Uncharacterized protein</fullName>
    </submittedName>
</protein>
<evidence type="ECO:0000313" key="2">
    <source>
        <dbReference type="Proteomes" id="UP000821853"/>
    </source>
</evidence>
<dbReference type="EMBL" id="JABSTR010000001">
    <property type="protein sequence ID" value="KAH9361582.1"/>
    <property type="molecule type" value="Genomic_DNA"/>
</dbReference>
<proteinExistence type="predicted"/>
<dbReference type="OrthoDB" id="5974906at2759"/>
<sequence>MPLLDEARHYRQLAALQDVAGSAKVVQAHCDCVAGFKASLLSTKKPWCDFVIFTNCSDLQNAISVERIYFDEELWRGILEFLVYFYKAAIIPELITRRVKRLGFLYTTGAGYASLKRYKEGFNIIDHHDEALKLTLRKLK</sequence>
<name>A0A9J6F7A5_HAELO</name>
<keyword evidence="2" id="KW-1185">Reference proteome</keyword>
<dbReference type="Proteomes" id="UP000821853">
    <property type="component" value="Chromosome 1"/>
</dbReference>
<dbReference type="AlphaFoldDB" id="A0A9J6F7A5"/>
<accession>A0A9J6F7A5</accession>
<dbReference type="InterPro" id="IPR011604">
    <property type="entry name" value="PDDEXK-like_dom_sf"/>
</dbReference>
<organism evidence="1 2">
    <name type="scientific">Haemaphysalis longicornis</name>
    <name type="common">Bush tick</name>
    <dbReference type="NCBI Taxonomy" id="44386"/>
    <lineage>
        <taxon>Eukaryota</taxon>
        <taxon>Metazoa</taxon>
        <taxon>Ecdysozoa</taxon>
        <taxon>Arthropoda</taxon>
        <taxon>Chelicerata</taxon>
        <taxon>Arachnida</taxon>
        <taxon>Acari</taxon>
        <taxon>Parasitiformes</taxon>
        <taxon>Ixodida</taxon>
        <taxon>Ixodoidea</taxon>
        <taxon>Ixodidae</taxon>
        <taxon>Haemaphysalinae</taxon>
        <taxon>Haemaphysalis</taxon>
    </lineage>
</organism>
<gene>
    <name evidence="1" type="ORF">HPB48_001459</name>
</gene>
<reference evidence="1 2" key="1">
    <citation type="journal article" date="2020" name="Cell">
        <title>Large-Scale Comparative Analyses of Tick Genomes Elucidate Their Genetic Diversity and Vector Capacities.</title>
        <authorList>
            <consortium name="Tick Genome and Microbiome Consortium (TIGMIC)"/>
            <person name="Jia N."/>
            <person name="Wang J."/>
            <person name="Shi W."/>
            <person name="Du L."/>
            <person name="Sun Y."/>
            <person name="Zhan W."/>
            <person name="Jiang J.F."/>
            <person name="Wang Q."/>
            <person name="Zhang B."/>
            <person name="Ji P."/>
            <person name="Bell-Sakyi L."/>
            <person name="Cui X.M."/>
            <person name="Yuan T.T."/>
            <person name="Jiang B.G."/>
            <person name="Yang W.F."/>
            <person name="Lam T.T."/>
            <person name="Chang Q.C."/>
            <person name="Ding S.J."/>
            <person name="Wang X.J."/>
            <person name="Zhu J.G."/>
            <person name="Ruan X.D."/>
            <person name="Zhao L."/>
            <person name="Wei J.T."/>
            <person name="Ye R.Z."/>
            <person name="Que T.C."/>
            <person name="Du C.H."/>
            <person name="Zhou Y.H."/>
            <person name="Cheng J.X."/>
            <person name="Dai P.F."/>
            <person name="Guo W.B."/>
            <person name="Han X.H."/>
            <person name="Huang E.J."/>
            <person name="Li L.F."/>
            <person name="Wei W."/>
            <person name="Gao Y.C."/>
            <person name="Liu J.Z."/>
            <person name="Shao H.Z."/>
            <person name="Wang X."/>
            <person name="Wang C.C."/>
            <person name="Yang T.C."/>
            <person name="Huo Q.B."/>
            <person name="Li W."/>
            <person name="Chen H.Y."/>
            <person name="Chen S.E."/>
            <person name="Zhou L.G."/>
            <person name="Ni X.B."/>
            <person name="Tian J.H."/>
            <person name="Sheng Y."/>
            <person name="Liu T."/>
            <person name="Pan Y.S."/>
            <person name="Xia L.Y."/>
            <person name="Li J."/>
            <person name="Zhao F."/>
            <person name="Cao W.C."/>
        </authorList>
    </citation>
    <scope>NUCLEOTIDE SEQUENCE [LARGE SCALE GENOMIC DNA]</scope>
    <source>
        <strain evidence="1">HaeL-2018</strain>
    </source>
</reference>